<dbReference type="InterPro" id="IPR003410">
    <property type="entry name" value="HYR_dom"/>
</dbReference>
<evidence type="ECO:0000313" key="4">
    <source>
        <dbReference type="Proteomes" id="UP000266441"/>
    </source>
</evidence>
<dbReference type="OrthoDB" id="1117451at2"/>
<accession>A0A399CXP5</accession>
<feature type="non-terminal residue" evidence="3">
    <location>
        <position position="1"/>
    </location>
</feature>
<proteinExistence type="predicted"/>
<keyword evidence="4" id="KW-1185">Reference proteome</keyword>
<dbReference type="Pfam" id="PF13585">
    <property type="entry name" value="CHU_C"/>
    <property type="match status" value="1"/>
</dbReference>
<name>A0A399CXP5_9BACT</name>
<evidence type="ECO:0000313" key="3">
    <source>
        <dbReference type="EMBL" id="RIH64444.1"/>
    </source>
</evidence>
<dbReference type="EMBL" id="QWET01000011">
    <property type="protein sequence ID" value="RIH64444.1"/>
    <property type="molecule type" value="Genomic_DNA"/>
</dbReference>
<sequence length="1750" mass="181941">TPTGGWGGYSYLWSDGQTSATATGLAAGTYSVTVTDAEGCETSCQVTVTEPETELSCETSLDNVVTCVGGTDGEASVTPTGGWGGYSYLWSDGQTSATATGLAAGTYSVTVTDAEGCETSCQVTVTEPETELSCETSLDNVVTCVGGTDGEATVTPTGGWGGYSYLWSDGQTSATATGLAAGTYSVTVTDAEGCETSCQVTVTEPETELSCETSLDNVVTCVGGTDGEATVTPTGGWGGYSYLWSDGQTSATATGLAAGTYSVTVTDAEGCETSCQVTVTEPETELSCETSLDNVVTCVGGTDGEATVTPTGGWGGYSYLWSDGQTSATATGLAAGTYSVTVTDAEGCETSCQVTVTEPETELSCETSLDNVVTCVGGTDGEATVTPTGGWGGYSYLWSDGQTSATATGLAAGTYSVTVTDAEGCETSCQVTVTEPETELSCETSLDNVVTCVGGTDGEATVTPTGGWGGYSYLWSDGQTSATATGLAAGTYSVTVTDAEGCETSCQVTVTEPETELSCETSLDNVVTCVGGTDGEATVTPTGGWGGYSYLWSDGQTSATATGLAAGTYSVTVTDAEGCETSCQVTVTEPETELSCETSLDNVVTCVGGTDGEATVTPTGGWGGYSYLWSDGQTSATATGLAAGTYSVTVTDAEGCETSCQVTVTEPETELSCETSLDNVVTCVGGTDGEASVTPTGGWGGYSYLWSDGQTSATATGLAAGTYSVTVTDAEGCETSCQVTVTEPETELSCTTEETPVTCIGDSDGEATVNPIGGWGDYSYNWSGPNGFTADTKTISELVSGTYTVTVTDAEGCETSCSAEITVLDTEPPVLTGTIPQGETGMDLCLANIPAGPTEAEIAAQYTDNYSNANVKKSAVYGEENSDCSWTVTYSYTIEDDCGNEAEPVQVTYSGGDTSAPVIACNSNGLTIRLRDNGIYILSNAEINTLIGSVTDNCSNTEDIEIEISPRSFSCNDAGQQVPLTVTATDLCGNVAECQTVITVIDNISPHIFCPEDITVPVAEDACSAVVNFEVEATDNCDVTVAYSHEPGSEFPVGTTTVTATASDASGNSSSCTFDITVTDDESPVVTCPENITVSADETECGAIVQFEATVTDNCTTTPSISYSHEPGTLFPVGTTTVTVTATDDSGNSSSCSFDVTVTDDEIPFISCPADIEVTTEAGECEASVLVPEPPTMGDNCNFTYSNDFNDGTDASGIYPAGTTVVTWTITDGSGNTASCSMTVTVVAAPDAVDDQASTPEDTVVDIDILANDVDCNNSLDPASVTITSAPANGTVTVNNETGLVTYTPAMGHTGTDEFTYSVCNAEGLCDEALVTITIVSVNKPPIATDDINETLVNYPTNGWVTTNDYDPDGDQLIVNTTPLSNPTNGSLSLNADGSYTYTPNSDFIGKDHFEYEVCDPYGLCDVALVTISVVPEKEEDENRPPVAIEDNYKGKVNTPVTGNLLANDYDPDGDNISITTTPVSSPSSGTLQINADGTFTFVPESDFFGIVTFVYRICDDGTPSLCDEATVTIDIRYVEEINTTVGVDDAWFIVEDSLLQADVSLNDYDPEGDNQVNFTLLVPPANGSMALFPDGTFEFEPFAGFIGNDFFIYEVCDDGSPVACDKATAYIIVEKAPVDTIPGEPGEQETCELFIPEGFSPNDDNNNDYFEIVCLEDYPNAKIEIYNRWGNLLYEKEDYGNTDHWGSVDAWWDGRSNKKWTLGKEKLPPGTYFYILYLNDGSDPITGSVFLNR</sequence>
<dbReference type="PROSITE" id="PS50825">
    <property type="entry name" value="HYR"/>
    <property type="match status" value="3"/>
</dbReference>
<feature type="domain" description="HYR" evidence="2">
    <location>
        <begin position="1161"/>
        <end position="1244"/>
    </location>
</feature>
<dbReference type="Gene3D" id="2.60.40.10">
    <property type="entry name" value="Immunoglobulins"/>
    <property type="match status" value="2"/>
</dbReference>
<protein>
    <submittedName>
        <fullName evidence="3">Tandem-95 repeat protein</fullName>
    </submittedName>
</protein>
<dbReference type="Pfam" id="PF13573">
    <property type="entry name" value="SprB"/>
    <property type="match status" value="10"/>
</dbReference>
<dbReference type="Gene3D" id="2.60.40.740">
    <property type="match status" value="9"/>
</dbReference>
<dbReference type="RefSeq" id="WP_119350868.1">
    <property type="nucleotide sequence ID" value="NZ_QWET01000011.1"/>
</dbReference>
<gene>
    <name evidence="3" type="ORF">D1164_15275</name>
</gene>
<dbReference type="NCBIfam" id="NF012211">
    <property type="entry name" value="tand_rpt_95"/>
    <property type="match status" value="3"/>
</dbReference>
<feature type="domain" description="HYR" evidence="2">
    <location>
        <begin position="1001"/>
        <end position="1078"/>
    </location>
</feature>
<dbReference type="NCBIfam" id="TIGR04131">
    <property type="entry name" value="Bac_Flav_CTERM"/>
    <property type="match status" value="1"/>
</dbReference>
<dbReference type="InterPro" id="IPR026341">
    <property type="entry name" value="T9SS_type_B"/>
</dbReference>
<evidence type="ECO:0000256" key="1">
    <source>
        <dbReference type="ARBA" id="ARBA00022737"/>
    </source>
</evidence>
<dbReference type="InterPro" id="IPR013783">
    <property type="entry name" value="Ig-like_fold"/>
</dbReference>
<keyword evidence="1" id="KW-0677">Repeat</keyword>
<dbReference type="Pfam" id="PF17963">
    <property type="entry name" value="Big_9"/>
    <property type="match status" value="4"/>
</dbReference>
<dbReference type="Proteomes" id="UP000266441">
    <property type="component" value="Unassembled WGS sequence"/>
</dbReference>
<dbReference type="PANTHER" id="PTHR24273">
    <property type="entry name" value="FI04643P-RELATED"/>
    <property type="match status" value="1"/>
</dbReference>
<feature type="domain" description="HYR" evidence="2">
    <location>
        <begin position="1079"/>
        <end position="1160"/>
    </location>
</feature>
<reference evidence="3 4" key="1">
    <citation type="journal article" date="2015" name="Int. J. Syst. Evol. Microbiol.">
        <title>Mariniphaga sediminis sp. nov., isolated from coastal sediment.</title>
        <authorList>
            <person name="Wang F.Q."/>
            <person name="Shen Q.Y."/>
            <person name="Chen G.J."/>
            <person name="Du Z.J."/>
        </authorList>
    </citation>
    <scope>NUCLEOTIDE SEQUENCE [LARGE SCALE GENOMIC DNA]</scope>
    <source>
        <strain evidence="3 4">SY21</strain>
    </source>
</reference>
<evidence type="ECO:0000259" key="2">
    <source>
        <dbReference type="PROSITE" id="PS50825"/>
    </source>
</evidence>
<dbReference type="Pfam" id="PF02494">
    <property type="entry name" value="HYR"/>
    <property type="match status" value="3"/>
</dbReference>
<dbReference type="InterPro" id="IPR025667">
    <property type="entry name" value="SprB_repeat"/>
</dbReference>
<comment type="caution">
    <text evidence="3">The sequence shown here is derived from an EMBL/GenBank/DDBJ whole genome shotgun (WGS) entry which is preliminary data.</text>
</comment>
<dbReference type="PANTHER" id="PTHR24273:SF32">
    <property type="entry name" value="HYALIN"/>
    <property type="match status" value="1"/>
</dbReference>
<organism evidence="3 4">
    <name type="scientific">Mariniphaga sediminis</name>
    <dbReference type="NCBI Taxonomy" id="1628158"/>
    <lineage>
        <taxon>Bacteria</taxon>
        <taxon>Pseudomonadati</taxon>
        <taxon>Bacteroidota</taxon>
        <taxon>Bacteroidia</taxon>
        <taxon>Marinilabiliales</taxon>
        <taxon>Prolixibacteraceae</taxon>
        <taxon>Mariniphaga</taxon>
    </lineage>
</organism>
<dbReference type="Gene3D" id="2.60.40.3440">
    <property type="match status" value="2"/>
</dbReference>
<dbReference type="Gene3D" id="2.60.40.2810">
    <property type="match status" value="1"/>
</dbReference>